<dbReference type="AlphaFoldDB" id="A0A1H2H106"/>
<dbReference type="InterPro" id="IPR042098">
    <property type="entry name" value="TauD-like_sf"/>
</dbReference>
<evidence type="ECO:0000256" key="1">
    <source>
        <dbReference type="ARBA" id="ARBA00023002"/>
    </source>
</evidence>
<dbReference type="STRING" id="419479.SAMN04488563_0782"/>
<protein>
    <submittedName>
        <fullName evidence="4">Taurine catabolism dioxygenase TauD, TfdA family</fullName>
    </submittedName>
</protein>
<dbReference type="GO" id="GO:0051213">
    <property type="term" value="F:dioxygenase activity"/>
    <property type="evidence" value="ECO:0007669"/>
    <property type="project" value="UniProtKB-KW"/>
</dbReference>
<dbReference type="RefSeq" id="WP_082154850.1">
    <property type="nucleotide sequence ID" value="NZ_KQ061219.1"/>
</dbReference>
<evidence type="ECO:0000313" key="4">
    <source>
        <dbReference type="EMBL" id="SDU25513.1"/>
    </source>
</evidence>
<keyword evidence="2" id="KW-0408">Iron</keyword>
<evidence type="ECO:0000313" key="5">
    <source>
        <dbReference type="Proteomes" id="UP000182977"/>
    </source>
</evidence>
<keyword evidence="1" id="KW-0560">Oxidoreductase</keyword>
<feature type="domain" description="TauD/TfdA-like" evidence="3">
    <location>
        <begin position="109"/>
        <end position="210"/>
    </location>
</feature>
<dbReference type="OrthoDB" id="5182008at2"/>
<reference evidence="5" key="1">
    <citation type="submission" date="2016-10" db="EMBL/GenBank/DDBJ databases">
        <authorList>
            <person name="Varghese N."/>
            <person name="Submissions S."/>
        </authorList>
    </citation>
    <scope>NUCLEOTIDE SEQUENCE [LARGE SCALE GENOMIC DNA]</scope>
    <source>
        <strain evidence="5">DSM 45079</strain>
    </source>
</reference>
<dbReference type="EMBL" id="LT629791">
    <property type="protein sequence ID" value="SDU25513.1"/>
    <property type="molecule type" value="Genomic_DNA"/>
</dbReference>
<proteinExistence type="predicted"/>
<keyword evidence="5" id="KW-1185">Reference proteome</keyword>
<dbReference type="SUPFAM" id="SSF51197">
    <property type="entry name" value="Clavaminate synthase-like"/>
    <property type="match status" value="1"/>
</dbReference>
<dbReference type="Gene3D" id="3.60.130.10">
    <property type="entry name" value="Clavaminate synthase-like"/>
    <property type="match status" value="1"/>
</dbReference>
<gene>
    <name evidence="4" type="ORF">SAMN04488563_0782</name>
</gene>
<organism evidence="4 5">
    <name type="scientific">Jiangella alkaliphila</name>
    <dbReference type="NCBI Taxonomy" id="419479"/>
    <lineage>
        <taxon>Bacteria</taxon>
        <taxon>Bacillati</taxon>
        <taxon>Actinomycetota</taxon>
        <taxon>Actinomycetes</taxon>
        <taxon>Jiangellales</taxon>
        <taxon>Jiangellaceae</taxon>
        <taxon>Jiangella</taxon>
    </lineage>
</organism>
<evidence type="ECO:0000256" key="2">
    <source>
        <dbReference type="ARBA" id="ARBA00023004"/>
    </source>
</evidence>
<keyword evidence="4" id="KW-0223">Dioxygenase</keyword>
<sequence length="219" mass="23994">MALTSALRDLVGTARADGWASGTASMLHLRFQASLLLLDPVTSRQGQDRQDVLHPITSADAPKRSLSAAYGRGAQPLHTDGAHLTAPPDIVILASTRRSTVATMLWRHDRSTAGALHDDLSHGLFTVDDGKTHFLAPAYARGRLRFDPGCMTPADSRARRVAAHFRDVLDSATSFNWTDPDQVLVIDNRTVLHARADAQSDPDRELQRLMFRIAESEHS</sequence>
<dbReference type="Proteomes" id="UP000182977">
    <property type="component" value="Chromosome I"/>
</dbReference>
<accession>A0A1H2H106</accession>
<dbReference type="Pfam" id="PF02668">
    <property type="entry name" value="TauD"/>
    <property type="match status" value="1"/>
</dbReference>
<dbReference type="InterPro" id="IPR003819">
    <property type="entry name" value="TauD/TfdA-like"/>
</dbReference>
<name>A0A1H2H106_9ACTN</name>
<evidence type="ECO:0000259" key="3">
    <source>
        <dbReference type="Pfam" id="PF02668"/>
    </source>
</evidence>